<feature type="domain" description="Pyrrolo-quinoline quinone repeat" evidence="2">
    <location>
        <begin position="308"/>
        <end position="451"/>
    </location>
</feature>
<protein>
    <recommendedName>
        <fullName evidence="2">Pyrrolo-quinoline quinone repeat domain-containing protein</fullName>
    </recommendedName>
</protein>
<dbReference type="Pfam" id="PF13360">
    <property type="entry name" value="PQQ_2"/>
    <property type="match status" value="1"/>
</dbReference>
<dbReference type="AlphaFoldDB" id="A0A7W7RJ03"/>
<organism evidence="3 4">
    <name type="scientific">Lipingzhangella halophila</name>
    <dbReference type="NCBI Taxonomy" id="1783352"/>
    <lineage>
        <taxon>Bacteria</taxon>
        <taxon>Bacillati</taxon>
        <taxon>Actinomycetota</taxon>
        <taxon>Actinomycetes</taxon>
        <taxon>Streptosporangiales</taxon>
        <taxon>Nocardiopsidaceae</taxon>
        <taxon>Lipingzhangella</taxon>
    </lineage>
</organism>
<evidence type="ECO:0000256" key="1">
    <source>
        <dbReference type="SAM" id="Phobius"/>
    </source>
</evidence>
<feature type="transmembrane region" description="Helical" evidence="1">
    <location>
        <begin position="113"/>
        <end position="138"/>
    </location>
</feature>
<dbReference type="InterPro" id="IPR011047">
    <property type="entry name" value="Quinoprotein_ADH-like_sf"/>
</dbReference>
<proteinExistence type="predicted"/>
<feature type="transmembrane region" description="Helical" evidence="1">
    <location>
        <begin position="196"/>
        <end position="215"/>
    </location>
</feature>
<keyword evidence="4" id="KW-1185">Reference proteome</keyword>
<evidence type="ECO:0000313" key="4">
    <source>
        <dbReference type="Proteomes" id="UP000523007"/>
    </source>
</evidence>
<dbReference type="InterPro" id="IPR002372">
    <property type="entry name" value="PQQ_rpt_dom"/>
</dbReference>
<evidence type="ECO:0000259" key="2">
    <source>
        <dbReference type="Pfam" id="PF13360"/>
    </source>
</evidence>
<feature type="transmembrane region" description="Helical" evidence="1">
    <location>
        <begin position="236"/>
        <end position="258"/>
    </location>
</feature>
<accession>A0A7W7RJ03</accession>
<dbReference type="Proteomes" id="UP000523007">
    <property type="component" value="Unassembled WGS sequence"/>
</dbReference>
<evidence type="ECO:0000313" key="3">
    <source>
        <dbReference type="EMBL" id="MBB4932306.1"/>
    </source>
</evidence>
<keyword evidence="1" id="KW-1133">Transmembrane helix</keyword>
<feature type="transmembrane region" description="Helical" evidence="1">
    <location>
        <begin position="144"/>
        <end position="166"/>
    </location>
</feature>
<keyword evidence="1" id="KW-0472">Membrane</keyword>
<reference evidence="3 4" key="1">
    <citation type="submission" date="2020-08" db="EMBL/GenBank/DDBJ databases">
        <title>Sequencing the genomes of 1000 actinobacteria strains.</title>
        <authorList>
            <person name="Klenk H.-P."/>
        </authorList>
    </citation>
    <scope>NUCLEOTIDE SEQUENCE [LARGE SCALE GENOMIC DNA]</scope>
    <source>
        <strain evidence="3 4">DSM 102030</strain>
    </source>
</reference>
<dbReference type="EMBL" id="JACHJT010000001">
    <property type="protein sequence ID" value="MBB4932306.1"/>
    <property type="molecule type" value="Genomic_DNA"/>
</dbReference>
<dbReference type="RefSeq" id="WP_184579647.1">
    <property type="nucleotide sequence ID" value="NZ_JACHJT010000001.1"/>
</dbReference>
<comment type="caution">
    <text evidence="3">The sequence shown here is derived from an EMBL/GenBank/DDBJ whole genome shotgun (WGS) entry which is preliminary data.</text>
</comment>
<keyword evidence="1" id="KW-0812">Transmembrane</keyword>
<gene>
    <name evidence="3" type="ORF">F4561_003126</name>
</gene>
<dbReference type="SUPFAM" id="SSF50998">
    <property type="entry name" value="Quinoprotein alcohol dehydrogenase-like"/>
    <property type="match status" value="1"/>
</dbReference>
<sequence length="709" mass="73819">MSAAPPGERVRALVVDSSLLLGAFARLVRARENEAAEVAGDGMGVASAVLGGTEGGECFPGGPGVVCRPAVATRGVRRAAWPAVPISPHGPPSGAANSPSFFTSVPPTHGRSVTLAIAFWALTAIAVFCGVTFAVLILPWVSHLSLVLGMVAVFVAVLIAAARAWGPRVSTRGLVVCEGAVLSGALFGSWGMWGQVAFGVGVLVVCGYFYARVMWRGLSHRSLSPILQAGRLPHRLGVVPTLGAALLLVAVLLTPVAWHDFATPVVCDEPRRSQGENEAWPDADPVGTNGNPGLSTVAARHDGSASLGSALWEVPRWGVATGDAEHTAVWDQGALAVYDAPSGEVLWTLDCGDQEPFGYGTASDLLSPTTYADVLHLLGETLVLRPSGEDLPPNRCGDSPHVAVDVATGRQQWCIPEAGPLLDDMATPERFAAVSDDVWRLHDTASGEVVAEFDDERTGFADVAWQQAPDEAGADAPWQAALGHGRFVAWFGPRMAVFDASDGSLLFEHEFALPDSWAESGRDQEAAMDAVPAVADVALGEDIVAASVDASVDGTADLTTDLVALGPEGDELWRHNSFNDTDEGFQIALGSEGFGSVSTEFGGVIGAYDFAAEGSPYAGVSVDDGSIVWRERVSVPMGGGGRNVQDDHFYTTEDGVLTTVHGPTGETEEIDLGGQGGDVTVKAFPELTVAMQSRDASGTVVAFAPPNGE</sequence>
<name>A0A7W7RJ03_9ACTN</name>